<evidence type="ECO:0000256" key="5">
    <source>
        <dbReference type="ARBA" id="ARBA00022692"/>
    </source>
</evidence>
<organism evidence="9 10">
    <name type="scientific">Tomitella cavernea</name>
    <dbReference type="NCBI Taxonomy" id="1387982"/>
    <lineage>
        <taxon>Bacteria</taxon>
        <taxon>Bacillati</taxon>
        <taxon>Actinomycetota</taxon>
        <taxon>Actinomycetes</taxon>
        <taxon>Mycobacteriales</taxon>
        <taxon>Tomitella</taxon>
    </lineage>
</organism>
<feature type="transmembrane region" description="Helical" evidence="8">
    <location>
        <begin position="184"/>
        <end position="205"/>
    </location>
</feature>
<feature type="transmembrane region" description="Helical" evidence="8">
    <location>
        <begin position="152"/>
        <end position="172"/>
    </location>
</feature>
<dbReference type="EMBL" id="BAABKQ010000001">
    <property type="protein sequence ID" value="GAA4811985.1"/>
    <property type="molecule type" value="Genomic_DNA"/>
</dbReference>
<comment type="subcellular location">
    <subcellularLocation>
        <location evidence="1">Cell membrane</location>
        <topology evidence="1">Multi-pass membrane protein</topology>
    </subcellularLocation>
</comment>
<keyword evidence="6 8" id="KW-1133">Transmembrane helix</keyword>
<feature type="transmembrane region" description="Helical" evidence="8">
    <location>
        <begin position="36"/>
        <end position="54"/>
    </location>
</feature>
<evidence type="ECO:0000256" key="8">
    <source>
        <dbReference type="SAM" id="Phobius"/>
    </source>
</evidence>
<name>A0ABP9CIJ2_9ACTN</name>
<feature type="transmembrane region" description="Helical" evidence="8">
    <location>
        <begin position="126"/>
        <end position="146"/>
    </location>
</feature>
<dbReference type="PANTHER" id="PTHR30472:SF25">
    <property type="entry name" value="ABC TRANSPORTER PERMEASE PROTEIN MJ0876-RELATED"/>
    <property type="match status" value="1"/>
</dbReference>
<feature type="transmembrane region" description="Helical" evidence="8">
    <location>
        <begin position="345"/>
        <end position="362"/>
    </location>
</feature>
<evidence type="ECO:0000256" key="7">
    <source>
        <dbReference type="ARBA" id="ARBA00023136"/>
    </source>
</evidence>
<evidence type="ECO:0000313" key="9">
    <source>
        <dbReference type="EMBL" id="GAA4811985.1"/>
    </source>
</evidence>
<accession>A0ABP9CIJ2</accession>
<dbReference type="InterPro" id="IPR037294">
    <property type="entry name" value="ABC_BtuC-like"/>
</dbReference>
<evidence type="ECO:0000256" key="6">
    <source>
        <dbReference type="ARBA" id="ARBA00022989"/>
    </source>
</evidence>
<keyword evidence="3" id="KW-0813">Transport</keyword>
<dbReference type="RefSeq" id="WP_200173785.1">
    <property type="nucleotide sequence ID" value="NZ_BAABKQ010000001.1"/>
</dbReference>
<dbReference type="Proteomes" id="UP001500839">
    <property type="component" value="Unassembled WGS sequence"/>
</dbReference>
<feature type="transmembrane region" description="Helical" evidence="8">
    <location>
        <begin position="225"/>
        <end position="248"/>
    </location>
</feature>
<dbReference type="PANTHER" id="PTHR30472">
    <property type="entry name" value="FERRIC ENTEROBACTIN TRANSPORT SYSTEM PERMEASE PROTEIN"/>
    <property type="match status" value="1"/>
</dbReference>
<dbReference type="InterPro" id="IPR000522">
    <property type="entry name" value="ABC_transptr_permease_BtuC"/>
</dbReference>
<feature type="transmembrane region" description="Helical" evidence="8">
    <location>
        <begin position="273"/>
        <end position="302"/>
    </location>
</feature>
<evidence type="ECO:0000256" key="4">
    <source>
        <dbReference type="ARBA" id="ARBA00022475"/>
    </source>
</evidence>
<dbReference type="SUPFAM" id="SSF81345">
    <property type="entry name" value="ABC transporter involved in vitamin B12 uptake, BtuC"/>
    <property type="match status" value="1"/>
</dbReference>
<proteinExistence type="inferred from homology"/>
<reference evidence="10" key="1">
    <citation type="journal article" date="2019" name="Int. J. Syst. Evol. Microbiol.">
        <title>The Global Catalogue of Microorganisms (GCM) 10K type strain sequencing project: providing services to taxonomists for standard genome sequencing and annotation.</title>
        <authorList>
            <consortium name="The Broad Institute Genomics Platform"/>
            <consortium name="The Broad Institute Genome Sequencing Center for Infectious Disease"/>
            <person name="Wu L."/>
            <person name="Ma J."/>
        </authorList>
    </citation>
    <scope>NUCLEOTIDE SEQUENCE [LARGE SCALE GENOMIC DNA]</scope>
    <source>
        <strain evidence="10">JCM 18542</strain>
    </source>
</reference>
<evidence type="ECO:0000256" key="1">
    <source>
        <dbReference type="ARBA" id="ARBA00004651"/>
    </source>
</evidence>
<feature type="transmembrane region" description="Helical" evidence="8">
    <location>
        <begin position="97"/>
        <end position="114"/>
    </location>
</feature>
<keyword evidence="5 8" id="KW-0812">Transmembrane</keyword>
<evidence type="ECO:0000256" key="3">
    <source>
        <dbReference type="ARBA" id="ARBA00022448"/>
    </source>
</evidence>
<sequence>MTTAESAAPRTAPVTAARFDDDGESKGVVRRPRGPLAVAIVATLLLAGLVAGIATGPLGLAPLDVIDILAAKIGIGDAAEHSVAEVNVVWEIRFPRVLLAAMVGSALAISGAALQGLFGNSLADPGIIGVTAGASLGAITAIVLGLTVLGTWTVPGMAFLFGLMTTGLIYVLARPGKGRGTVQLLLVGIAITAIAGSANGFFTYIADTTELESITYWSMGSLNRASWSTMLAALPLYVVGVTVMLSLARPLDVLALGERQAHHVGLHVKRTRILLIVATALVVGAAVALAGSIGFVGLVVPHIVRLLIGPGHRWLLPISALGGALMLVVADIGARTLNPPSEVPIGLFTGLVGGPFFLWLLFRRRSEMRA</sequence>
<comment type="caution">
    <text evidence="9">The sequence shown here is derived from an EMBL/GenBank/DDBJ whole genome shotgun (WGS) entry which is preliminary data.</text>
</comment>
<keyword evidence="4" id="KW-1003">Cell membrane</keyword>
<comment type="similarity">
    <text evidence="2">Belongs to the binding-protein-dependent transport system permease family. FecCD subfamily.</text>
</comment>
<dbReference type="Pfam" id="PF01032">
    <property type="entry name" value="FecCD"/>
    <property type="match status" value="1"/>
</dbReference>
<protein>
    <submittedName>
        <fullName evidence="9">Iron ABC transporter permease</fullName>
    </submittedName>
</protein>
<dbReference type="CDD" id="cd06550">
    <property type="entry name" value="TM_ABC_iron-siderophores_like"/>
    <property type="match status" value="1"/>
</dbReference>
<keyword evidence="10" id="KW-1185">Reference proteome</keyword>
<keyword evidence="7 8" id="KW-0472">Membrane</keyword>
<evidence type="ECO:0000313" key="10">
    <source>
        <dbReference type="Proteomes" id="UP001500839"/>
    </source>
</evidence>
<dbReference type="Gene3D" id="1.10.3470.10">
    <property type="entry name" value="ABC transporter involved in vitamin B12 uptake, BtuC"/>
    <property type="match status" value="1"/>
</dbReference>
<gene>
    <name evidence="9" type="ORF">GCM10023353_15860</name>
</gene>
<evidence type="ECO:0000256" key="2">
    <source>
        <dbReference type="ARBA" id="ARBA00007935"/>
    </source>
</evidence>